<keyword evidence="4" id="KW-1185">Reference proteome</keyword>
<proteinExistence type="predicted"/>
<dbReference type="VEuPathDB" id="VectorBase:LDEU014294"/>
<evidence type="ECO:0000313" key="3">
    <source>
        <dbReference type="EMBL" id="RWS03345.1"/>
    </source>
</evidence>
<dbReference type="InterPro" id="IPR041588">
    <property type="entry name" value="Integrase_H2C2"/>
</dbReference>
<evidence type="ECO:0000256" key="1">
    <source>
        <dbReference type="ARBA" id="ARBA00012493"/>
    </source>
</evidence>
<feature type="non-terminal residue" evidence="3">
    <location>
        <position position="164"/>
    </location>
</feature>
<gene>
    <name evidence="3" type="ORF">B4U80_06550</name>
</gene>
<dbReference type="InterPro" id="IPR050951">
    <property type="entry name" value="Retrovirus_Pol_polyprotein"/>
</dbReference>
<evidence type="ECO:0000259" key="2">
    <source>
        <dbReference type="Pfam" id="PF17921"/>
    </source>
</evidence>
<reference evidence="3 4" key="1">
    <citation type="journal article" date="2018" name="Gigascience">
        <title>Genomes of trombidid mites reveal novel predicted allergens and laterally-transferred genes associated with secondary metabolism.</title>
        <authorList>
            <person name="Dong X."/>
            <person name="Chaisiri K."/>
            <person name="Xia D."/>
            <person name="Armstrong S.D."/>
            <person name="Fang Y."/>
            <person name="Donnelly M.J."/>
            <person name="Kadowaki T."/>
            <person name="McGarry J.W."/>
            <person name="Darby A.C."/>
            <person name="Makepeace B.L."/>
        </authorList>
    </citation>
    <scope>NUCLEOTIDE SEQUENCE [LARGE SCALE GENOMIC DNA]</scope>
    <source>
        <strain evidence="3">UoL-UT</strain>
    </source>
</reference>
<name>A0A443QJZ0_9ACAR</name>
<dbReference type="STRING" id="299467.A0A443QJZ0"/>
<dbReference type="Gene3D" id="1.10.340.70">
    <property type="match status" value="1"/>
</dbReference>
<protein>
    <recommendedName>
        <fullName evidence="1">RNA-directed DNA polymerase</fullName>
        <ecNumber evidence="1">2.7.7.49</ecNumber>
    </recommendedName>
</protein>
<dbReference type="OrthoDB" id="6487691at2759"/>
<dbReference type="AlphaFoldDB" id="A0A443QJZ0"/>
<dbReference type="EC" id="2.7.7.49" evidence="1"/>
<dbReference type="PANTHER" id="PTHR37984:SF5">
    <property type="entry name" value="PROTEIN NYNRIN-LIKE"/>
    <property type="match status" value="1"/>
</dbReference>
<evidence type="ECO:0000313" key="4">
    <source>
        <dbReference type="Proteomes" id="UP000288716"/>
    </source>
</evidence>
<dbReference type="GO" id="GO:0003964">
    <property type="term" value="F:RNA-directed DNA polymerase activity"/>
    <property type="evidence" value="ECO:0007669"/>
    <property type="project" value="UniProtKB-EC"/>
</dbReference>
<dbReference type="Pfam" id="PF17921">
    <property type="entry name" value="Integrase_H2C2"/>
    <property type="match status" value="1"/>
</dbReference>
<feature type="domain" description="Integrase zinc-binding" evidence="2">
    <location>
        <begin position="125"/>
        <end position="164"/>
    </location>
</feature>
<accession>A0A443QJZ0</accession>
<sequence>MADTASMLMLRWQAILSGYSFEVMYVKGKLFGNADGMSRLPVEGESETEDTSLEIFAVSQIEELPVTAKELATETSKDSLLSQVKKCISNDWKDKVSDELRIFYTKRNELSIAADVILWGHRVIIPTNLKQRILNELHTGHFGATKMKQIARSRFWWPSIDKNI</sequence>
<dbReference type="FunFam" id="1.10.340.70:FF:000003">
    <property type="entry name" value="Protein CBG25708"/>
    <property type="match status" value="1"/>
</dbReference>
<dbReference type="Proteomes" id="UP000288716">
    <property type="component" value="Unassembled WGS sequence"/>
</dbReference>
<organism evidence="3 4">
    <name type="scientific">Leptotrombidium deliense</name>
    <dbReference type="NCBI Taxonomy" id="299467"/>
    <lineage>
        <taxon>Eukaryota</taxon>
        <taxon>Metazoa</taxon>
        <taxon>Ecdysozoa</taxon>
        <taxon>Arthropoda</taxon>
        <taxon>Chelicerata</taxon>
        <taxon>Arachnida</taxon>
        <taxon>Acari</taxon>
        <taxon>Acariformes</taxon>
        <taxon>Trombidiformes</taxon>
        <taxon>Prostigmata</taxon>
        <taxon>Anystina</taxon>
        <taxon>Parasitengona</taxon>
        <taxon>Trombiculoidea</taxon>
        <taxon>Trombiculidae</taxon>
        <taxon>Leptotrombidium</taxon>
    </lineage>
</organism>
<comment type="caution">
    <text evidence="3">The sequence shown here is derived from an EMBL/GenBank/DDBJ whole genome shotgun (WGS) entry which is preliminary data.</text>
</comment>
<dbReference type="EMBL" id="NCKV01054843">
    <property type="protein sequence ID" value="RWS03345.1"/>
    <property type="molecule type" value="Genomic_DNA"/>
</dbReference>
<dbReference type="PANTHER" id="PTHR37984">
    <property type="entry name" value="PROTEIN CBG26694"/>
    <property type="match status" value="1"/>
</dbReference>